<name>A0A6A4JUB6_APOLU</name>
<comment type="caution">
    <text evidence="1">The sequence shown here is derived from an EMBL/GenBank/DDBJ whole genome shotgun (WGS) entry which is preliminary data.</text>
</comment>
<dbReference type="Proteomes" id="UP000466442">
    <property type="component" value="Unassembled WGS sequence"/>
</dbReference>
<organism evidence="1 2">
    <name type="scientific">Apolygus lucorum</name>
    <name type="common">Small green plant bug</name>
    <name type="synonym">Lygocoris lucorum</name>
    <dbReference type="NCBI Taxonomy" id="248454"/>
    <lineage>
        <taxon>Eukaryota</taxon>
        <taxon>Metazoa</taxon>
        <taxon>Ecdysozoa</taxon>
        <taxon>Arthropoda</taxon>
        <taxon>Hexapoda</taxon>
        <taxon>Insecta</taxon>
        <taxon>Pterygota</taxon>
        <taxon>Neoptera</taxon>
        <taxon>Paraneoptera</taxon>
        <taxon>Hemiptera</taxon>
        <taxon>Heteroptera</taxon>
        <taxon>Panheteroptera</taxon>
        <taxon>Cimicomorpha</taxon>
        <taxon>Miridae</taxon>
        <taxon>Mirini</taxon>
        <taxon>Apolygus</taxon>
    </lineage>
</organism>
<sequence length="161" mass="18573">MEKRVLGLVIVFAFTLVQAFGQTRNDLDRKLNDAKNHLNVDIPKTTLHVHTQIAEEFLKQAGSSSLATQCIYTKSKWYLNKYYDPLMRGFIHYESFRINDIEDQLKEADFTNQTAINQLHEDISAAVVMFDKEMAIWREFVSPTRDILANTLKSCLSRNGV</sequence>
<proteinExistence type="predicted"/>
<keyword evidence="2" id="KW-1185">Reference proteome</keyword>
<reference evidence="1" key="1">
    <citation type="journal article" date="2021" name="Mol. Ecol. Resour.">
        <title>Apolygus lucorum genome provides insights into omnivorousness and mesophyll feeding.</title>
        <authorList>
            <person name="Liu Y."/>
            <person name="Liu H."/>
            <person name="Wang H."/>
            <person name="Huang T."/>
            <person name="Liu B."/>
            <person name="Yang B."/>
            <person name="Yin L."/>
            <person name="Li B."/>
            <person name="Zhang Y."/>
            <person name="Zhang S."/>
            <person name="Jiang F."/>
            <person name="Zhang X."/>
            <person name="Ren Y."/>
            <person name="Wang B."/>
            <person name="Wang S."/>
            <person name="Lu Y."/>
            <person name="Wu K."/>
            <person name="Fan W."/>
            <person name="Wang G."/>
        </authorList>
    </citation>
    <scope>NUCLEOTIDE SEQUENCE</scope>
    <source>
        <strain evidence="1">12Hb</strain>
    </source>
</reference>
<dbReference type="EMBL" id="WIXP02000004">
    <property type="protein sequence ID" value="KAF6211567.1"/>
    <property type="molecule type" value="Genomic_DNA"/>
</dbReference>
<evidence type="ECO:0000313" key="1">
    <source>
        <dbReference type="EMBL" id="KAF6211567.1"/>
    </source>
</evidence>
<gene>
    <name evidence="1" type="ORF">GE061_012080</name>
</gene>
<dbReference type="AlphaFoldDB" id="A0A6A4JUB6"/>
<protein>
    <submittedName>
        <fullName evidence="1">Uncharacterized protein</fullName>
    </submittedName>
</protein>
<accession>A0A6A4JUB6</accession>
<evidence type="ECO:0000313" key="2">
    <source>
        <dbReference type="Proteomes" id="UP000466442"/>
    </source>
</evidence>